<dbReference type="KEGG" id="ptm:GSPATT00024275001"/>
<protein>
    <recommendedName>
        <fullName evidence="5">Transmembrane protein</fullName>
    </recommendedName>
</protein>
<evidence type="ECO:0000256" key="1">
    <source>
        <dbReference type="SAM" id="MobiDB-lite"/>
    </source>
</evidence>
<dbReference type="Proteomes" id="UP000000600">
    <property type="component" value="Unassembled WGS sequence"/>
</dbReference>
<dbReference type="InParanoid" id="A0E8D0"/>
<feature type="transmembrane region" description="Helical" evidence="2">
    <location>
        <begin position="183"/>
        <end position="202"/>
    </location>
</feature>
<evidence type="ECO:0000313" key="4">
    <source>
        <dbReference type="Proteomes" id="UP000000600"/>
    </source>
</evidence>
<dbReference type="GeneID" id="5044729"/>
<keyword evidence="2" id="KW-0472">Membrane</keyword>
<proteinExistence type="predicted"/>
<evidence type="ECO:0000256" key="2">
    <source>
        <dbReference type="SAM" id="Phobius"/>
    </source>
</evidence>
<keyword evidence="2" id="KW-1133">Transmembrane helix</keyword>
<keyword evidence="2" id="KW-0812">Transmembrane</keyword>
<feature type="compositionally biased region" description="Low complexity" evidence="1">
    <location>
        <begin position="103"/>
        <end position="113"/>
    </location>
</feature>
<keyword evidence="4" id="KW-1185">Reference proteome</keyword>
<dbReference type="HOGENOM" id="CLU_1351196_0_0_1"/>
<dbReference type="OMA" id="EQPVTHW"/>
<organism evidence="3 4">
    <name type="scientific">Paramecium tetraurelia</name>
    <dbReference type="NCBI Taxonomy" id="5888"/>
    <lineage>
        <taxon>Eukaryota</taxon>
        <taxon>Sar</taxon>
        <taxon>Alveolata</taxon>
        <taxon>Ciliophora</taxon>
        <taxon>Intramacronucleata</taxon>
        <taxon>Oligohymenophorea</taxon>
        <taxon>Peniculida</taxon>
        <taxon>Parameciidae</taxon>
        <taxon>Paramecium</taxon>
    </lineage>
</organism>
<gene>
    <name evidence="3" type="ORF">GSPATT00024275001</name>
</gene>
<accession>A0E8D0</accession>
<evidence type="ECO:0008006" key="5">
    <source>
        <dbReference type="Google" id="ProtNLM"/>
    </source>
</evidence>
<dbReference type="RefSeq" id="XP_001458944.1">
    <property type="nucleotide sequence ID" value="XM_001458907.1"/>
</dbReference>
<feature type="region of interest" description="Disordered" evidence="1">
    <location>
        <begin position="92"/>
        <end position="132"/>
    </location>
</feature>
<evidence type="ECO:0000313" key="3">
    <source>
        <dbReference type="EMBL" id="CAK91547.1"/>
    </source>
</evidence>
<dbReference type="AlphaFoldDB" id="A0E8D0"/>
<sequence>MYYHQNAPVHQYSPFQTMPTVQYKQHATIHPPRINQIYQAQSQIQPSQSSNFRYMQNSQQLKQSTLSTFQPYQPDPEVEKIISKYNTTQKNTQIEQPVTHWPSNSIQQNQSNQFRDQNQNSKDEQEFKDNNTPLHFQFDDIKQRKPNLEQKNYSPDKNDFKDFIPLKQEQVALPEQNDKIVKLIVSGIIVLLILYIISFLLLK</sequence>
<dbReference type="EMBL" id="CT868663">
    <property type="protein sequence ID" value="CAK91547.1"/>
    <property type="molecule type" value="Genomic_DNA"/>
</dbReference>
<reference evidence="3 4" key="1">
    <citation type="journal article" date="2006" name="Nature">
        <title>Global trends of whole-genome duplications revealed by the ciliate Paramecium tetraurelia.</title>
        <authorList>
            <consortium name="Genoscope"/>
            <person name="Aury J.-M."/>
            <person name="Jaillon O."/>
            <person name="Duret L."/>
            <person name="Noel B."/>
            <person name="Jubin C."/>
            <person name="Porcel B.M."/>
            <person name="Segurens B."/>
            <person name="Daubin V."/>
            <person name="Anthouard V."/>
            <person name="Aiach N."/>
            <person name="Arnaiz O."/>
            <person name="Billaut A."/>
            <person name="Beisson J."/>
            <person name="Blanc I."/>
            <person name="Bouhouche K."/>
            <person name="Camara F."/>
            <person name="Duharcourt S."/>
            <person name="Guigo R."/>
            <person name="Gogendeau D."/>
            <person name="Katinka M."/>
            <person name="Keller A.-M."/>
            <person name="Kissmehl R."/>
            <person name="Klotz C."/>
            <person name="Koll F."/>
            <person name="Le Moue A."/>
            <person name="Lepere C."/>
            <person name="Malinsky S."/>
            <person name="Nowacki M."/>
            <person name="Nowak J.K."/>
            <person name="Plattner H."/>
            <person name="Poulain J."/>
            <person name="Ruiz F."/>
            <person name="Serrano V."/>
            <person name="Zagulski M."/>
            <person name="Dessen P."/>
            <person name="Betermier M."/>
            <person name="Weissenbach J."/>
            <person name="Scarpelli C."/>
            <person name="Schachter V."/>
            <person name="Sperling L."/>
            <person name="Meyer E."/>
            <person name="Cohen J."/>
            <person name="Wincker P."/>
        </authorList>
    </citation>
    <scope>NUCLEOTIDE SEQUENCE [LARGE SCALE GENOMIC DNA]</scope>
    <source>
        <strain evidence="3 4">Stock d4-2</strain>
    </source>
</reference>
<name>A0E8D0_PARTE</name>